<comment type="caution">
    <text evidence="1">The sequence shown here is derived from an EMBL/GenBank/DDBJ whole genome shotgun (WGS) entry which is preliminary data.</text>
</comment>
<proteinExistence type="predicted"/>
<gene>
    <name evidence="1" type="ORF">EUGRSUZ_L03639</name>
</gene>
<dbReference type="AlphaFoldDB" id="A0AAD9T849"/>
<accession>A0AAD9T849</accession>
<sequence length="74" mass="8645">MRFIVKIQIDHLCNCLLCGHLPFHSVSDIYVCMMKWLYWLDFDHLETEVPSIGGTLVFIASLTEYDDPVKKHAF</sequence>
<evidence type="ECO:0000313" key="2">
    <source>
        <dbReference type="Proteomes" id="UP000030711"/>
    </source>
</evidence>
<organism evidence="1 2">
    <name type="scientific">Eucalyptus grandis</name>
    <name type="common">Flooded gum</name>
    <dbReference type="NCBI Taxonomy" id="71139"/>
    <lineage>
        <taxon>Eukaryota</taxon>
        <taxon>Viridiplantae</taxon>
        <taxon>Streptophyta</taxon>
        <taxon>Embryophyta</taxon>
        <taxon>Tracheophyta</taxon>
        <taxon>Spermatophyta</taxon>
        <taxon>Magnoliopsida</taxon>
        <taxon>eudicotyledons</taxon>
        <taxon>Gunneridae</taxon>
        <taxon>Pentapetalae</taxon>
        <taxon>rosids</taxon>
        <taxon>malvids</taxon>
        <taxon>Myrtales</taxon>
        <taxon>Myrtaceae</taxon>
        <taxon>Myrtoideae</taxon>
        <taxon>Eucalypteae</taxon>
        <taxon>Eucalyptus</taxon>
    </lineage>
</organism>
<name>A0AAD9T849_EUCGR</name>
<evidence type="ECO:0000313" key="1">
    <source>
        <dbReference type="EMBL" id="KAK2630966.1"/>
    </source>
</evidence>
<reference evidence="1 2" key="1">
    <citation type="journal article" date="2014" name="Nature">
        <title>The genome of Eucalyptus grandis.</title>
        <authorList>
            <person name="Myburg A.A."/>
            <person name="Grattapaglia D."/>
            <person name="Tuskan G.A."/>
            <person name="Hellsten U."/>
            <person name="Hayes R.D."/>
            <person name="Grimwood J."/>
            <person name="Jenkins J."/>
            <person name="Lindquist E."/>
            <person name="Tice H."/>
            <person name="Bauer D."/>
            <person name="Goodstein D.M."/>
            <person name="Dubchak I."/>
            <person name="Poliakov A."/>
            <person name="Mizrachi E."/>
            <person name="Kullan A.R."/>
            <person name="Hussey S.G."/>
            <person name="Pinard D."/>
            <person name="van der Merwe K."/>
            <person name="Singh P."/>
            <person name="van Jaarsveld I."/>
            <person name="Silva-Junior O.B."/>
            <person name="Togawa R.C."/>
            <person name="Pappas M.R."/>
            <person name="Faria D.A."/>
            <person name="Sansaloni C.P."/>
            <person name="Petroli C.D."/>
            <person name="Yang X."/>
            <person name="Ranjan P."/>
            <person name="Tschaplinski T.J."/>
            <person name="Ye C.Y."/>
            <person name="Li T."/>
            <person name="Sterck L."/>
            <person name="Vanneste K."/>
            <person name="Murat F."/>
            <person name="Soler M."/>
            <person name="Clemente H.S."/>
            <person name="Saidi N."/>
            <person name="Cassan-Wang H."/>
            <person name="Dunand C."/>
            <person name="Hefer C.A."/>
            <person name="Bornberg-Bauer E."/>
            <person name="Kersting A.R."/>
            <person name="Vining K."/>
            <person name="Amarasinghe V."/>
            <person name="Ranik M."/>
            <person name="Naithani S."/>
            <person name="Elser J."/>
            <person name="Boyd A.E."/>
            <person name="Liston A."/>
            <person name="Spatafora J.W."/>
            <person name="Dharmwardhana P."/>
            <person name="Raja R."/>
            <person name="Sullivan C."/>
            <person name="Romanel E."/>
            <person name="Alves-Ferreira M."/>
            <person name="Kulheim C."/>
            <person name="Foley W."/>
            <person name="Carocha V."/>
            <person name="Paiva J."/>
            <person name="Kudrna D."/>
            <person name="Brommonschenkel S.H."/>
            <person name="Pasquali G."/>
            <person name="Byrne M."/>
            <person name="Rigault P."/>
            <person name="Tibbits J."/>
            <person name="Spokevicius A."/>
            <person name="Jones R.C."/>
            <person name="Steane D.A."/>
            <person name="Vaillancourt R.E."/>
            <person name="Potts B.M."/>
            <person name="Joubert F."/>
            <person name="Barry K."/>
            <person name="Pappas G.J."/>
            <person name="Strauss S.H."/>
            <person name="Jaiswal P."/>
            <person name="Grima-Pettenati J."/>
            <person name="Salse J."/>
            <person name="Van de Peer Y."/>
            <person name="Rokhsar D.S."/>
            <person name="Schmutz J."/>
        </authorList>
    </citation>
    <scope>NUCLEOTIDE SEQUENCE [LARGE SCALE GENOMIC DNA]</scope>
    <source>
        <strain evidence="2">cv. BRASUZ1</strain>
        <tissue evidence="1">Leaf extractions</tissue>
    </source>
</reference>
<keyword evidence="2" id="KW-1185">Reference proteome</keyword>
<dbReference type="Proteomes" id="UP000030711">
    <property type="component" value="Unassembled WGS sequence"/>
</dbReference>
<protein>
    <submittedName>
        <fullName evidence="1">Uncharacterized protein</fullName>
    </submittedName>
</protein>
<dbReference type="EMBL" id="MU852170">
    <property type="protein sequence ID" value="KAK2630966.1"/>
    <property type="molecule type" value="Genomic_DNA"/>
</dbReference>